<name>A0A940YNI8_9BURK</name>
<comment type="caution">
    <text evidence="1">The sequence shown here is derived from an EMBL/GenBank/DDBJ whole genome shotgun (WGS) entry which is preliminary data.</text>
</comment>
<dbReference type="EMBL" id="JAGQDE010000023">
    <property type="protein sequence ID" value="MBQ0961144.1"/>
    <property type="molecule type" value="Genomic_DNA"/>
</dbReference>
<gene>
    <name evidence="1" type="ORF">KAK06_19465</name>
</gene>
<organism evidence="1 2">
    <name type="scientific">Ideonella aquatica</name>
    <dbReference type="NCBI Taxonomy" id="2824119"/>
    <lineage>
        <taxon>Bacteria</taxon>
        <taxon>Pseudomonadati</taxon>
        <taxon>Pseudomonadota</taxon>
        <taxon>Betaproteobacteria</taxon>
        <taxon>Burkholderiales</taxon>
        <taxon>Sphaerotilaceae</taxon>
        <taxon>Ideonella</taxon>
    </lineage>
</organism>
<sequence>MYARALFDLIHRHGDALLALLVGLEDGADELFASPNTCAAVEGHLLDIARTLAHLPPVVMLRLPQVDWSAWSAVLIALERQQTARREIVWYVASAALPATLVLLDELHRREPDWFQIHY</sequence>
<dbReference type="RefSeq" id="WP_210803820.1">
    <property type="nucleotide sequence ID" value="NZ_JAGQDE010000023.1"/>
</dbReference>
<protein>
    <submittedName>
        <fullName evidence="1">Uncharacterized protein</fullName>
    </submittedName>
</protein>
<keyword evidence="2" id="KW-1185">Reference proteome</keyword>
<proteinExistence type="predicted"/>
<evidence type="ECO:0000313" key="1">
    <source>
        <dbReference type="EMBL" id="MBQ0961144.1"/>
    </source>
</evidence>
<dbReference type="Proteomes" id="UP000678374">
    <property type="component" value="Unassembled WGS sequence"/>
</dbReference>
<reference evidence="1" key="1">
    <citation type="submission" date="2021-04" db="EMBL/GenBank/DDBJ databases">
        <title>The genome sequence of Ideonella sp. 4Y11.</title>
        <authorList>
            <person name="Liu Y."/>
        </authorList>
    </citation>
    <scope>NUCLEOTIDE SEQUENCE</scope>
    <source>
        <strain evidence="1">4Y11</strain>
    </source>
</reference>
<accession>A0A940YNI8</accession>
<evidence type="ECO:0000313" key="2">
    <source>
        <dbReference type="Proteomes" id="UP000678374"/>
    </source>
</evidence>
<dbReference type="AlphaFoldDB" id="A0A940YNI8"/>